<dbReference type="RefSeq" id="WP_002039385.1">
    <property type="nucleotide sequence ID" value="NZ_CP196471.1"/>
</dbReference>
<dbReference type="InterPro" id="IPR025955">
    <property type="entry name" value="TraC/Conjuga_ATPase"/>
</dbReference>
<evidence type="ECO:0000313" key="2">
    <source>
        <dbReference type="EMBL" id="MQZ28894.1"/>
    </source>
</evidence>
<dbReference type="SUPFAM" id="SSF52540">
    <property type="entry name" value="P-loop containing nucleoside triphosphate hydrolases"/>
    <property type="match status" value="1"/>
</dbReference>
<organism evidence="2">
    <name type="scientific">Acinetobacter baumannii</name>
    <dbReference type="NCBI Taxonomy" id="470"/>
    <lineage>
        <taxon>Bacteria</taxon>
        <taxon>Pseudomonadati</taxon>
        <taxon>Pseudomonadota</taxon>
        <taxon>Gammaproteobacteria</taxon>
        <taxon>Moraxellales</taxon>
        <taxon>Moraxellaceae</taxon>
        <taxon>Acinetobacter</taxon>
        <taxon>Acinetobacter calcoaceticus/baumannii complex</taxon>
    </lineage>
</organism>
<proteinExistence type="predicted"/>
<dbReference type="Gene3D" id="1.10.8.730">
    <property type="match status" value="1"/>
</dbReference>
<dbReference type="Pfam" id="PF19044">
    <property type="entry name" value="P-loop_TraG"/>
    <property type="match status" value="1"/>
</dbReference>
<dbReference type="EMBL" id="VYTF01000031">
    <property type="protein sequence ID" value="MQZ28894.1"/>
    <property type="molecule type" value="Genomic_DNA"/>
</dbReference>
<name>A0A646LXB8_ACIBA</name>
<dbReference type="InterPro" id="IPR043964">
    <property type="entry name" value="P-loop_TraG"/>
</dbReference>
<dbReference type="PANTHER" id="PTHR38467">
    <property type="match status" value="1"/>
</dbReference>
<dbReference type="InterPro" id="IPR053155">
    <property type="entry name" value="F-pilin_assembly_TraC"/>
</dbReference>
<gene>
    <name evidence="2" type="primary">traC</name>
    <name evidence="2" type="ORF">F4T87_18050</name>
</gene>
<dbReference type="Pfam" id="PF11130">
    <property type="entry name" value="TraC_F_IV"/>
    <property type="match status" value="1"/>
</dbReference>
<dbReference type="AlphaFoldDB" id="A0A646LXB8"/>
<evidence type="ECO:0000259" key="1">
    <source>
        <dbReference type="Pfam" id="PF19044"/>
    </source>
</evidence>
<dbReference type="InterPro" id="IPR027417">
    <property type="entry name" value="P-loop_NTPase"/>
</dbReference>
<dbReference type="PANTHER" id="PTHR38467:SF1">
    <property type="entry name" value="CONJUGATIVE TRANSFER: ASSEMBLY"/>
    <property type="match status" value="1"/>
</dbReference>
<sequence>MINLHSFKSKLKELISHDNLPSGDEVPSYQTLKAFNERYTFSSLLAYERYDEKDKIYFNKDTVGIMLHCPPSTGLVNENIAVLNGIFQGIYPPDTTIQINIISDSNIEYIIRNWALEGTDPTVNNAEMYEYLALSRYQHLINAKWDPLVDDQPFILRNMHLVISIYHPYPKGYTPSNFDDFTSEIDRIKRSRDSLISKLASAQIPSKVMEPQHFINILNGFLNPDRNEQPILEYNDLKPISDQIISSETVFLPEQSGITIVHKDQKYSLLPYHVRTFPQRWKGVRNGELIGSYRDNILRLGCPFILSLNVIIPDQSRSKTEALAKQVRATQMADSPMAKFMPSWKDKKQDWDYTVKSLEDGNKLVESCFQILLLTKQGEEQKNEETLRSLYSSLGWTINKSRYTPVHSVLNALPMGAPRDVQKGLQIFKYYTPMLSQNCTNLAPFVGEWKGYDKSLMLMMGRRGQLAYFDQFANKKGNYNIACCATSGSGKSFVTQENITNTLRKGGRAFVIDAGHSYRNICNLLGGTYIDFGDYRRQLCLNPFTNIRDEYLVIDGEKTEKTHFEEQLPMLKQIVMQMATGATSLSKQEETQIEIAITKTWEKNKSENEINDVYEYLNSSTDPIAKNLAMALYPYSKNGMYGKYVNGKSNVDYTNNFVVLDLDALNVMKDLQVVVLLMLMMQITQIMYLSGDKKRRKLCIIDEAWRLMDSGETGTVSHAAKSIEEGYRVARKHGGSFMSLTQKISDYFKSETSKAALMNADFTIYLRQKPAELNSAVKQQHIDDSSGIVDVLRTLETKQGQYSEMAIESPEGLSVFRLVVDPITEKLYSTSPDEVQFIQDKKAEGFSLLESIQLLLDQQNIAA</sequence>
<dbReference type="InterPro" id="IPR014117">
    <property type="entry name" value="TraC-F-type"/>
</dbReference>
<dbReference type="NCBIfam" id="TIGR02746">
    <property type="entry name" value="TraC-F-type"/>
    <property type="match status" value="1"/>
</dbReference>
<feature type="domain" description="TraG P-loop" evidence="1">
    <location>
        <begin position="477"/>
        <end position="855"/>
    </location>
</feature>
<reference evidence="2" key="1">
    <citation type="submission" date="2019-09" db="EMBL/GenBank/DDBJ databases">
        <title>Distinct mechanisms of dissemination of NDM-1 metallo-beta-betalactamase in Acinetobacter species spp. in Argentina.</title>
        <authorList>
            <person name="Maria R.S."/>
            <person name="Adams M.D."/>
        </authorList>
    </citation>
    <scope>NUCLEOTIDE SEQUENCE</scope>
    <source>
        <strain evidence="2">AMA3</strain>
    </source>
</reference>
<dbReference type="Gene3D" id="3.40.50.300">
    <property type="entry name" value="P-loop containing nucleotide triphosphate hydrolases"/>
    <property type="match status" value="1"/>
</dbReference>
<accession>A0A646LXB8</accession>
<protein>
    <submittedName>
        <fullName evidence="2">Type IV secretion system protein TraC</fullName>
    </submittedName>
</protein>
<comment type="caution">
    <text evidence="2">The sequence shown here is derived from an EMBL/GenBank/DDBJ whole genome shotgun (WGS) entry which is preliminary data.</text>
</comment>